<reference evidence="5" key="1">
    <citation type="submission" date="2023-08" db="EMBL/GenBank/DDBJ databases">
        <authorList>
            <person name="Audoor S."/>
            <person name="Bilcke G."/>
        </authorList>
    </citation>
    <scope>NUCLEOTIDE SEQUENCE</scope>
</reference>
<dbReference type="InterPro" id="IPR010989">
    <property type="entry name" value="SNARE"/>
</dbReference>
<dbReference type="Proteomes" id="UP001295423">
    <property type="component" value="Unassembled WGS sequence"/>
</dbReference>
<keyword evidence="2" id="KW-0175">Coiled coil</keyword>
<evidence type="ECO:0000313" key="6">
    <source>
        <dbReference type="Proteomes" id="UP001295423"/>
    </source>
</evidence>
<keyword evidence="6" id="KW-1185">Reference proteome</keyword>
<evidence type="ECO:0000256" key="1">
    <source>
        <dbReference type="ARBA" id="ARBA00009063"/>
    </source>
</evidence>
<dbReference type="GO" id="GO:0000149">
    <property type="term" value="F:SNARE binding"/>
    <property type="evidence" value="ECO:0007669"/>
    <property type="project" value="TreeGrafter"/>
</dbReference>
<dbReference type="GO" id="GO:0006906">
    <property type="term" value="P:vesicle fusion"/>
    <property type="evidence" value="ECO:0007669"/>
    <property type="project" value="TreeGrafter"/>
</dbReference>
<feature type="region of interest" description="Disordered" evidence="3">
    <location>
        <begin position="348"/>
        <end position="396"/>
    </location>
</feature>
<dbReference type="CDD" id="cd15840">
    <property type="entry name" value="SNARE_Qa"/>
    <property type="match status" value="1"/>
</dbReference>
<dbReference type="EMBL" id="CAKOGP040001939">
    <property type="protein sequence ID" value="CAJ1957364.1"/>
    <property type="molecule type" value="Genomic_DNA"/>
</dbReference>
<dbReference type="SMART" id="SM00397">
    <property type="entry name" value="t_SNARE"/>
    <property type="match status" value="1"/>
</dbReference>
<dbReference type="AlphaFoldDB" id="A0AAD2FYX0"/>
<evidence type="ECO:0000256" key="2">
    <source>
        <dbReference type="SAM" id="Coils"/>
    </source>
</evidence>
<evidence type="ECO:0000313" key="5">
    <source>
        <dbReference type="EMBL" id="CAJ1957364.1"/>
    </source>
</evidence>
<dbReference type="PROSITE" id="PS50192">
    <property type="entry name" value="T_SNARE"/>
    <property type="match status" value="1"/>
</dbReference>
<dbReference type="InterPro" id="IPR000727">
    <property type="entry name" value="T_SNARE_dom"/>
</dbReference>
<gene>
    <name evidence="5" type="ORF">CYCCA115_LOCUS16680</name>
</gene>
<dbReference type="GO" id="GO:0006886">
    <property type="term" value="P:intracellular protein transport"/>
    <property type="evidence" value="ECO:0007669"/>
    <property type="project" value="TreeGrafter"/>
</dbReference>
<feature type="compositionally biased region" description="Basic and acidic residues" evidence="3">
    <location>
        <begin position="79"/>
        <end position="90"/>
    </location>
</feature>
<feature type="region of interest" description="Disordered" evidence="3">
    <location>
        <begin position="1"/>
        <end position="119"/>
    </location>
</feature>
<sequence length="396" mass="44646">MSFSDIGKRRLNRARDEQSSFAKPQARKPTPTLRYFYGDTNDHAILEPSKQVEEDFAKSQPQRGVRPHLNHVCPVTEKPLMEMESPRDEDTSTVTSFSYGFDDADDDASFPAPVNTASRPRQADSEFALLNKEIVNFQKMVADLDQAMAKSADSPEAQWKIRILSRSAQEAQQDIQNRLMEFGETSRRRDDGRGQMAMRKLMRDFSRAQENFGEVTQSHIRKQQAEVSLFRSTVPEEGEEEEFFDRAMREREQEVNNIHQSMRTVNEIYQDLADIVDGQQEKIDNLADRVEESKSNTKYGSEQIQDAVIGMCAPMETGDAGDHSWSAAMDVVFEMATSCTEKMEKVVFASDDEPIVQSKGGKDSSKGGKSSSKSGRNSSKSGKSSSKSGKRSMRKR</sequence>
<feature type="coiled-coil region" evidence="2">
    <location>
        <begin position="269"/>
        <end position="296"/>
    </location>
</feature>
<evidence type="ECO:0000259" key="4">
    <source>
        <dbReference type="PROSITE" id="PS50192"/>
    </source>
</evidence>
<feature type="compositionally biased region" description="Basic and acidic residues" evidence="3">
    <location>
        <begin position="40"/>
        <end position="57"/>
    </location>
</feature>
<organism evidence="5 6">
    <name type="scientific">Cylindrotheca closterium</name>
    <dbReference type="NCBI Taxonomy" id="2856"/>
    <lineage>
        <taxon>Eukaryota</taxon>
        <taxon>Sar</taxon>
        <taxon>Stramenopiles</taxon>
        <taxon>Ochrophyta</taxon>
        <taxon>Bacillariophyta</taxon>
        <taxon>Bacillariophyceae</taxon>
        <taxon>Bacillariophycidae</taxon>
        <taxon>Bacillariales</taxon>
        <taxon>Bacillariaceae</taxon>
        <taxon>Cylindrotheca</taxon>
    </lineage>
</organism>
<dbReference type="GO" id="GO:0048278">
    <property type="term" value="P:vesicle docking"/>
    <property type="evidence" value="ECO:0007669"/>
    <property type="project" value="TreeGrafter"/>
</dbReference>
<protein>
    <recommendedName>
        <fullName evidence="4">t-SNARE coiled-coil homology domain-containing protein</fullName>
    </recommendedName>
</protein>
<feature type="domain" description="T-SNARE coiled-coil homology" evidence="4">
    <location>
        <begin position="245"/>
        <end position="307"/>
    </location>
</feature>
<dbReference type="PANTHER" id="PTHR19957">
    <property type="entry name" value="SYNTAXIN"/>
    <property type="match status" value="1"/>
</dbReference>
<feature type="compositionally biased region" description="Low complexity" evidence="3">
    <location>
        <begin position="367"/>
        <end position="387"/>
    </location>
</feature>
<dbReference type="SUPFAM" id="SSF47661">
    <property type="entry name" value="t-snare proteins"/>
    <property type="match status" value="1"/>
</dbReference>
<dbReference type="InterPro" id="IPR045242">
    <property type="entry name" value="Syntaxin"/>
</dbReference>
<comment type="similarity">
    <text evidence="1">Belongs to the syntaxin family.</text>
</comment>
<name>A0AAD2FYX0_9STRA</name>
<comment type="caution">
    <text evidence="5">The sequence shown here is derived from an EMBL/GenBank/DDBJ whole genome shotgun (WGS) entry which is preliminary data.</text>
</comment>
<proteinExistence type="inferred from homology"/>
<dbReference type="PANTHER" id="PTHR19957:SF38">
    <property type="entry name" value="LD27581P"/>
    <property type="match status" value="1"/>
</dbReference>
<dbReference type="GO" id="GO:0031201">
    <property type="term" value="C:SNARE complex"/>
    <property type="evidence" value="ECO:0007669"/>
    <property type="project" value="TreeGrafter"/>
</dbReference>
<dbReference type="Gene3D" id="1.20.5.110">
    <property type="match status" value="1"/>
</dbReference>
<evidence type="ECO:0000256" key="3">
    <source>
        <dbReference type="SAM" id="MobiDB-lite"/>
    </source>
</evidence>
<accession>A0AAD2FYX0</accession>
<dbReference type="GO" id="GO:0012505">
    <property type="term" value="C:endomembrane system"/>
    <property type="evidence" value="ECO:0007669"/>
    <property type="project" value="TreeGrafter"/>
</dbReference>
<dbReference type="GO" id="GO:0005484">
    <property type="term" value="F:SNAP receptor activity"/>
    <property type="evidence" value="ECO:0007669"/>
    <property type="project" value="TreeGrafter"/>
</dbReference>